<protein>
    <recommendedName>
        <fullName evidence="3">Reverse transcriptase domain-containing protein</fullName>
    </recommendedName>
</protein>
<organism evidence="1 2">
    <name type="scientific">Lithospermum erythrorhizon</name>
    <name type="common">Purple gromwell</name>
    <name type="synonym">Lithospermum officinale var. erythrorhizon</name>
    <dbReference type="NCBI Taxonomy" id="34254"/>
    <lineage>
        <taxon>Eukaryota</taxon>
        <taxon>Viridiplantae</taxon>
        <taxon>Streptophyta</taxon>
        <taxon>Embryophyta</taxon>
        <taxon>Tracheophyta</taxon>
        <taxon>Spermatophyta</taxon>
        <taxon>Magnoliopsida</taxon>
        <taxon>eudicotyledons</taxon>
        <taxon>Gunneridae</taxon>
        <taxon>Pentapetalae</taxon>
        <taxon>asterids</taxon>
        <taxon>lamiids</taxon>
        <taxon>Boraginales</taxon>
        <taxon>Boraginaceae</taxon>
        <taxon>Boraginoideae</taxon>
        <taxon>Lithospermeae</taxon>
        <taxon>Lithospermum</taxon>
    </lineage>
</organism>
<evidence type="ECO:0000313" key="1">
    <source>
        <dbReference type="EMBL" id="GAA0175094.1"/>
    </source>
</evidence>
<evidence type="ECO:0008006" key="3">
    <source>
        <dbReference type="Google" id="ProtNLM"/>
    </source>
</evidence>
<reference evidence="1 2" key="1">
    <citation type="submission" date="2024-01" db="EMBL/GenBank/DDBJ databases">
        <title>The complete chloroplast genome sequence of Lithospermum erythrorhizon: insights into the phylogenetic relationship among Boraginaceae species and the maternal lineages of purple gromwells.</title>
        <authorList>
            <person name="Okada T."/>
            <person name="Watanabe K."/>
        </authorList>
    </citation>
    <scope>NUCLEOTIDE SEQUENCE [LARGE SCALE GENOMIC DNA]</scope>
</reference>
<name>A0AAV3RFC3_LITER</name>
<dbReference type="PANTHER" id="PTHR46890">
    <property type="entry name" value="NON-LTR RETROLELEMENT REVERSE TRANSCRIPTASE-LIKE PROTEIN-RELATED"/>
    <property type="match status" value="1"/>
</dbReference>
<gene>
    <name evidence="1" type="ORF">LIER_41843</name>
</gene>
<evidence type="ECO:0000313" key="2">
    <source>
        <dbReference type="Proteomes" id="UP001454036"/>
    </source>
</evidence>
<proteinExistence type="predicted"/>
<accession>A0AAV3RFC3</accession>
<comment type="caution">
    <text evidence="1">The sequence shown here is derived from an EMBL/GenBank/DDBJ whole genome shotgun (WGS) entry which is preliminary data.</text>
</comment>
<sequence length="274" mass="30811">MEKLGHVQNSIKIKQGLLNSLQQGPITLSSKNHVCILAKEIDRLREGDDIYWCQRSRALWRVKGDQNTAYFHALSADRGQTNQITSIEDDQGVIQTDVAKVHEVAVAFYKQLFTSQNGGNLANIDRLPTPHLGTNSQAALENDFTSEKVKNCLFSMTGNKASSPDGMPALFFQHYWPIVEADICKMVLNFLNNSIFLRKFNFTLITLIPKVERPVSMVQFRPIALSNTVAKIIAKTMALRLKKVMPTIISDTQSAFMPHRLITDNILLAYEATM</sequence>
<dbReference type="EMBL" id="BAABME010027126">
    <property type="protein sequence ID" value="GAA0175094.1"/>
    <property type="molecule type" value="Genomic_DNA"/>
</dbReference>
<dbReference type="AlphaFoldDB" id="A0AAV3RFC3"/>
<dbReference type="InterPro" id="IPR052343">
    <property type="entry name" value="Retrotransposon-Effector_Assoc"/>
</dbReference>
<dbReference type="Proteomes" id="UP001454036">
    <property type="component" value="Unassembled WGS sequence"/>
</dbReference>
<keyword evidence="2" id="KW-1185">Reference proteome</keyword>
<dbReference type="PANTHER" id="PTHR46890:SF48">
    <property type="entry name" value="RNA-DIRECTED DNA POLYMERASE"/>
    <property type="match status" value="1"/>
</dbReference>